<feature type="compositionally biased region" description="Low complexity" evidence="1">
    <location>
        <begin position="1121"/>
        <end position="1146"/>
    </location>
</feature>
<feature type="compositionally biased region" description="Basic and acidic residues" evidence="1">
    <location>
        <begin position="1270"/>
        <end position="1287"/>
    </location>
</feature>
<dbReference type="CDD" id="cd09917">
    <property type="entry name" value="F-box_SF"/>
    <property type="match status" value="1"/>
</dbReference>
<dbReference type="GO" id="GO:0005829">
    <property type="term" value="C:cytosol"/>
    <property type="evidence" value="ECO:0007669"/>
    <property type="project" value="TreeGrafter"/>
</dbReference>
<dbReference type="Gene3D" id="2.130.10.10">
    <property type="entry name" value="YVTN repeat-like/Quinoprotein amine dehydrogenase"/>
    <property type="match status" value="1"/>
</dbReference>
<feature type="compositionally biased region" description="Pro residues" evidence="1">
    <location>
        <begin position="110"/>
        <end position="119"/>
    </location>
</feature>
<feature type="domain" description="F-box" evidence="2">
    <location>
        <begin position="162"/>
        <end position="208"/>
    </location>
</feature>
<dbReference type="GO" id="GO:0008540">
    <property type="term" value="C:proteasome regulatory particle, base subcomplex"/>
    <property type="evidence" value="ECO:0007669"/>
    <property type="project" value="TreeGrafter"/>
</dbReference>
<feature type="region of interest" description="Disordered" evidence="1">
    <location>
        <begin position="325"/>
        <end position="363"/>
    </location>
</feature>
<feature type="region of interest" description="Disordered" evidence="1">
    <location>
        <begin position="271"/>
        <end position="301"/>
    </location>
</feature>
<dbReference type="InterPro" id="IPR036322">
    <property type="entry name" value="WD40_repeat_dom_sf"/>
</dbReference>
<comment type="caution">
    <text evidence="3">The sequence shown here is derived from an EMBL/GenBank/DDBJ whole genome shotgun (WGS) entry which is preliminary data.</text>
</comment>
<evidence type="ECO:0000313" key="4">
    <source>
        <dbReference type="Proteomes" id="UP000269276"/>
    </source>
</evidence>
<organism evidence="3 4">
    <name type="scientific">Hortaea werneckii</name>
    <name type="common">Black yeast</name>
    <name type="synonym">Cladosporium werneckii</name>
    <dbReference type="NCBI Taxonomy" id="91943"/>
    <lineage>
        <taxon>Eukaryota</taxon>
        <taxon>Fungi</taxon>
        <taxon>Dikarya</taxon>
        <taxon>Ascomycota</taxon>
        <taxon>Pezizomycotina</taxon>
        <taxon>Dothideomycetes</taxon>
        <taxon>Dothideomycetidae</taxon>
        <taxon>Mycosphaerellales</taxon>
        <taxon>Teratosphaeriaceae</taxon>
        <taxon>Hortaea</taxon>
    </lineage>
</organism>
<protein>
    <recommendedName>
        <fullName evidence="2">F-box domain-containing protein</fullName>
    </recommendedName>
</protein>
<dbReference type="PANTHER" id="PTHR10223">
    <property type="entry name" value="26S PROTEASOME NON-ATPASE REGULATORY SUBUNIT 4"/>
    <property type="match status" value="1"/>
</dbReference>
<reference evidence="3 4" key="1">
    <citation type="journal article" date="2018" name="BMC Genomics">
        <title>Genomic evidence for intraspecific hybridization in a clonal and extremely halotolerant yeast.</title>
        <authorList>
            <person name="Gostincar C."/>
            <person name="Stajich J.E."/>
            <person name="Zupancic J."/>
            <person name="Zalar P."/>
            <person name="Gunde-Cimerman N."/>
        </authorList>
    </citation>
    <scope>NUCLEOTIDE SEQUENCE [LARGE SCALE GENOMIC DNA]</scope>
    <source>
        <strain evidence="3 4">EXF-2682</strain>
    </source>
</reference>
<sequence length="1309" mass="139976">MKQNRFMHPESPTDSPQPTTAEAPAVPFTPTFPSQHGHHPADDQPVSSLPLPAGERHDAGTTATTSPDPSEQLARDAAFAASLQASEQQRVSAARDEQQPSRNQKQRTTPSPPPPPLPATPNRIAEYENAAMATPFSQRAGARREGPGFEVIKKVRSPGDKRAPVLDLPNEVLTHALAHLAPTDLTSVASVSKRFHELVTGPHAWRSAFAHYFPGPDTMHADLVNEADEETLAQQQAVVRSERRAFTRLSALASWRSEYINRTRLLRSLARGKPVQHVASGSSGSSSRNGGGGGGQSHNAQPTIMYNSQLFTTINHLHATFAGSATGSGGGSSGNKKFPRFIHGADDTGTATTSDPGAGKVDSWGQSDPQFFVQFADRFPGDSQYGLGPGEVVGVPNVMDVSQPYGLVYGEGSPGGMAYYRATEEMRGRFLMFSSAMSVPEIGIPRLQSATEAMTSIWIAKSATIPSLTEGLMGIMTGSSLGVVNAYSLGSTGNGGTSNRDHRFLRGETTARWVLSPGVPIISIAVDPEYSLARQAQNRIWAVALNALGEVFYLTKFPKRPALDRAVPMDDELAERTAWLTGRSVYWNLVEPSRRVAKVDPYAEAGADGSYSPRSSWNGMCLSPEQIRAETLEIEAFARKKPKDFRAVCSSWDMRRRLEVDFAGDDGNNAGENVVVVECGLEEDGMSTAAVQRFTRCRFQEGGVTGGSVTPPSMTSGTTGVSSEPSLFGGGTSPPAEPVPAPSLDRLEGALPADDFGGSITPRPMSEEWRTSKMTFGGLRKFQVLATTIDNSTFATQTCSEDPLLGFSGRSTTSSPSLTPLSPSEQASGNNPVDVPGQRARLFAIGTKTGSVLVWNIRAPFPKAAETTNTIEPVRIIYTDSPQISCLALSALYLVHGGSDGLVQAWDPLGSSLQPIRTMNSRFSARARRRLAQAQASPQGVGINLFAAGAITLDPDPTVLRGLVSLGINLLYWSFSSSAADQYRSSAKRRLRRSERGSNNVTGTGTGGSGFSTATRNNLKDYIAHEQNELEVEKVQRKREHQRFVGRYGTEFLDGSEEEQMAYVAMISQESFEKEARGRSSSAALAAFEASAANGRSPAVGRTSGDGKDPPSRNGGVRGLSNGNAGVSHSGSSGSDAPASSSTPGGRVQEDEEMDADVAEAIRQSLLSSSASPVEGGELNAYEIPFRRKKSSAAKEREKSFDRQKTNEVQETASMDLPSGSGRRHSADGGGEGSRGNELDDLEFAMQLSLAEEESRREQQRKQQQWEGDVGGHGDNEDRYGDGKGNGDEFPALVEGGGMMKGKGKGRMV</sequence>
<feature type="compositionally biased region" description="Basic and acidic residues" evidence="1">
    <location>
        <begin position="1193"/>
        <end position="1208"/>
    </location>
</feature>
<feature type="compositionally biased region" description="Polar residues" evidence="1">
    <location>
        <begin position="707"/>
        <end position="725"/>
    </location>
</feature>
<gene>
    <name evidence="3" type="ORF">D0863_05199</name>
</gene>
<dbReference type="Pfam" id="PF12937">
    <property type="entry name" value="F-box-like"/>
    <property type="match status" value="1"/>
</dbReference>
<evidence type="ECO:0000256" key="1">
    <source>
        <dbReference type="SAM" id="MobiDB-lite"/>
    </source>
</evidence>
<feature type="region of interest" description="Disordered" evidence="1">
    <location>
        <begin position="1"/>
        <end position="122"/>
    </location>
</feature>
<dbReference type="Proteomes" id="UP000269276">
    <property type="component" value="Unassembled WGS sequence"/>
</dbReference>
<feature type="compositionally biased region" description="Low complexity" evidence="1">
    <location>
        <begin position="347"/>
        <end position="359"/>
    </location>
</feature>
<dbReference type="GO" id="GO:0005634">
    <property type="term" value="C:nucleus"/>
    <property type="evidence" value="ECO:0007669"/>
    <property type="project" value="TreeGrafter"/>
</dbReference>
<dbReference type="Gene3D" id="1.20.1280.50">
    <property type="match status" value="1"/>
</dbReference>
<feature type="region of interest" description="Disordered" evidence="1">
    <location>
        <begin position="986"/>
        <end position="1014"/>
    </location>
</feature>
<evidence type="ECO:0000313" key="3">
    <source>
        <dbReference type="EMBL" id="RMY71386.1"/>
    </source>
</evidence>
<dbReference type="PANTHER" id="PTHR10223:SF2">
    <property type="entry name" value="F-BOX AND WD DOMAIN PROTEIN (AFU_ORTHOLOGUE AFUA_6G11400)"/>
    <property type="match status" value="1"/>
</dbReference>
<dbReference type="EMBL" id="QWIP01000146">
    <property type="protein sequence ID" value="RMY71386.1"/>
    <property type="molecule type" value="Genomic_DNA"/>
</dbReference>
<name>A0A3M7E5C3_HORWE</name>
<proteinExistence type="predicted"/>
<dbReference type="OrthoDB" id="2095648at2759"/>
<dbReference type="InterPro" id="IPR001810">
    <property type="entry name" value="F-box_dom"/>
</dbReference>
<evidence type="ECO:0000259" key="2">
    <source>
        <dbReference type="PROSITE" id="PS50181"/>
    </source>
</evidence>
<dbReference type="PROSITE" id="PS50181">
    <property type="entry name" value="FBOX"/>
    <property type="match status" value="1"/>
</dbReference>
<dbReference type="InterPro" id="IPR036047">
    <property type="entry name" value="F-box-like_dom_sf"/>
</dbReference>
<dbReference type="SUPFAM" id="SSF81383">
    <property type="entry name" value="F-box domain"/>
    <property type="match status" value="1"/>
</dbReference>
<dbReference type="VEuPathDB" id="FungiDB:BTJ68_09532"/>
<dbReference type="SUPFAM" id="SSF50978">
    <property type="entry name" value="WD40 repeat-like"/>
    <property type="match status" value="1"/>
</dbReference>
<feature type="compositionally biased region" description="Low complexity" evidence="1">
    <location>
        <begin position="811"/>
        <end position="824"/>
    </location>
</feature>
<feature type="region of interest" description="Disordered" evidence="1">
    <location>
        <begin position="800"/>
        <end position="834"/>
    </location>
</feature>
<dbReference type="InterPro" id="IPR015943">
    <property type="entry name" value="WD40/YVTN_repeat-like_dom_sf"/>
</dbReference>
<accession>A0A3M7E5C3</accession>
<dbReference type="GO" id="GO:0043161">
    <property type="term" value="P:proteasome-mediated ubiquitin-dependent protein catabolic process"/>
    <property type="evidence" value="ECO:0007669"/>
    <property type="project" value="TreeGrafter"/>
</dbReference>
<feature type="region of interest" description="Disordered" evidence="1">
    <location>
        <begin position="1090"/>
        <end position="1309"/>
    </location>
</feature>
<dbReference type="InterPro" id="IPR027040">
    <property type="entry name" value="PSMD4"/>
</dbReference>
<feature type="region of interest" description="Disordered" evidence="1">
    <location>
        <begin position="701"/>
        <end position="769"/>
    </location>
</feature>
<dbReference type="GO" id="GO:0031593">
    <property type="term" value="F:polyubiquitin modification-dependent protein binding"/>
    <property type="evidence" value="ECO:0007669"/>
    <property type="project" value="TreeGrafter"/>
</dbReference>